<evidence type="ECO:0000313" key="3">
    <source>
        <dbReference type="EMBL" id="KAA8549767.1"/>
    </source>
</evidence>
<dbReference type="PANTHER" id="PTHR13261:SF0">
    <property type="entry name" value="BRCA2 AND CDKN1A-INTERACTING PROTEIN"/>
    <property type="match status" value="1"/>
</dbReference>
<dbReference type="InterPro" id="IPR025602">
    <property type="entry name" value="BCP1_family"/>
</dbReference>
<dbReference type="EMBL" id="CM018031">
    <property type="protein sequence ID" value="KAA8549767.1"/>
    <property type="molecule type" value="Genomic_DNA"/>
</dbReference>
<feature type="region of interest" description="Disordered" evidence="2">
    <location>
        <begin position="1"/>
        <end position="29"/>
    </location>
</feature>
<dbReference type="Pfam" id="PF13862">
    <property type="entry name" value="BCCIP"/>
    <property type="match status" value="2"/>
</dbReference>
<keyword evidence="4" id="KW-1185">Reference proteome</keyword>
<dbReference type="AlphaFoldDB" id="A0A5J5C789"/>
<evidence type="ECO:0000256" key="1">
    <source>
        <dbReference type="ARBA" id="ARBA00006781"/>
    </source>
</evidence>
<evidence type="ECO:0000256" key="2">
    <source>
        <dbReference type="SAM" id="MobiDB-lite"/>
    </source>
</evidence>
<dbReference type="GO" id="GO:0005634">
    <property type="term" value="C:nucleus"/>
    <property type="evidence" value="ECO:0007669"/>
    <property type="project" value="TreeGrafter"/>
</dbReference>
<name>A0A5J5C789_9ASTE</name>
<protein>
    <recommendedName>
        <fullName evidence="5">Protein BCCIP homolog</fullName>
    </recommendedName>
</protein>
<gene>
    <name evidence="3" type="ORF">F0562_001215</name>
</gene>
<comment type="similarity">
    <text evidence="1">Belongs to the BCP1 family.</text>
</comment>
<dbReference type="OrthoDB" id="27543at2759"/>
<dbReference type="PANTHER" id="PTHR13261">
    <property type="entry name" value="BRCA2 AND CDKN1A INTERACTING PROTEIN"/>
    <property type="match status" value="1"/>
</dbReference>
<dbReference type="Proteomes" id="UP000325577">
    <property type="component" value="Linkage Group LG0"/>
</dbReference>
<evidence type="ECO:0000313" key="4">
    <source>
        <dbReference type="Proteomes" id="UP000325577"/>
    </source>
</evidence>
<organism evidence="3 4">
    <name type="scientific">Nyssa sinensis</name>
    <dbReference type="NCBI Taxonomy" id="561372"/>
    <lineage>
        <taxon>Eukaryota</taxon>
        <taxon>Viridiplantae</taxon>
        <taxon>Streptophyta</taxon>
        <taxon>Embryophyta</taxon>
        <taxon>Tracheophyta</taxon>
        <taxon>Spermatophyta</taxon>
        <taxon>Magnoliopsida</taxon>
        <taxon>eudicotyledons</taxon>
        <taxon>Gunneridae</taxon>
        <taxon>Pentapetalae</taxon>
        <taxon>asterids</taxon>
        <taxon>Cornales</taxon>
        <taxon>Nyssaceae</taxon>
        <taxon>Nyssa</taxon>
    </lineage>
</organism>
<evidence type="ECO:0008006" key="5">
    <source>
        <dbReference type="Google" id="ProtNLM"/>
    </source>
</evidence>
<proteinExistence type="inferred from homology"/>
<accession>A0A5J5C789</accession>
<reference evidence="3 4" key="1">
    <citation type="submission" date="2019-09" db="EMBL/GenBank/DDBJ databases">
        <title>A chromosome-level genome assembly of the Chinese tupelo Nyssa sinensis.</title>
        <authorList>
            <person name="Yang X."/>
            <person name="Kang M."/>
            <person name="Yang Y."/>
            <person name="Xiong H."/>
            <person name="Wang M."/>
            <person name="Zhang Z."/>
            <person name="Wang Z."/>
            <person name="Wu H."/>
            <person name="Ma T."/>
            <person name="Liu J."/>
            <person name="Xi Z."/>
        </authorList>
    </citation>
    <scope>NUCLEOTIDE SEQUENCE [LARGE SCALE GENOMIC DNA]</scope>
    <source>
        <strain evidence="3">J267</strain>
        <tissue evidence="3">Leaf</tissue>
    </source>
</reference>
<sequence length="409" mass="46998">MEAQDSETVEPQTRRSSALHDLGQESQGTKSNRTVIGDWRTETFKTVGYIIVFSAYAWTLARSRSEFFKRPLPFVSRSLVHIWSPGYLARSQSEFEGCFHGWGFWLRVLTQLVLLLLFFGDLIHCKLFRLSSINEMPRKATRQHKLLQSRPFTFSRFACSVAQSAPAHKVKRQIHDCKVYRKSSSKSAGNGLLDHALPDISRQSQSSNEEVFDGVIQADFACFDPKPADFHGVKVLLQTFLDDKQWDLSGFVDLILGQTTVGTVVKIEEDDDDGLYSDVTTLNLGRYKDHKCILELKEFLLKVCQEKDLLPPLYDALFDEVSWATEDEPMEELQNSFCFKFYLLISRINKRRNAEQNEGPSSNNNEAVIYIKPEDEIFHQLSSWSFSFPLRTQQFPTHEEFRSGVLHQA</sequence>